<dbReference type="InterPro" id="IPR051201">
    <property type="entry name" value="Chloro_Bact_Ser_Proteases"/>
</dbReference>
<dbReference type="InterPro" id="IPR036034">
    <property type="entry name" value="PDZ_sf"/>
</dbReference>
<dbReference type="SMART" id="SM00228">
    <property type="entry name" value="PDZ"/>
    <property type="match status" value="1"/>
</dbReference>
<dbReference type="PANTHER" id="PTHR43343">
    <property type="entry name" value="PEPTIDASE S12"/>
    <property type="match status" value="1"/>
</dbReference>
<gene>
    <name evidence="5" type="ORF">H9868_09705</name>
</gene>
<dbReference type="InterPro" id="IPR001478">
    <property type="entry name" value="PDZ"/>
</dbReference>
<feature type="region of interest" description="Disordered" evidence="3">
    <location>
        <begin position="386"/>
        <end position="415"/>
    </location>
</feature>
<evidence type="ECO:0000313" key="6">
    <source>
        <dbReference type="Proteomes" id="UP000824192"/>
    </source>
</evidence>
<dbReference type="SUPFAM" id="SSF50494">
    <property type="entry name" value="Trypsin-like serine proteases"/>
    <property type="match status" value="1"/>
</dbReference>
<keyword evidence="1" id="KW-0645">Protease</keyword>
<name>A0A9D1RW64_9FIRM</name>
<evidence type="ECO:0000313" key="5">
    <source>
        <dbReference type="EMBL" id="HIW94794.1"/>
    </source>
</evidence>
<protein>
    <submittedName>
        <fullName evidence="5">Trypsin-like peptidase domain-containing protein</fullName>
    </submittedName>
</protein>
<dbReference type="InterPro" id="IPR009003">
    <property type="entry name" value="Peptidase_S1_PA"/>
</dbReference>
<organism evidence="5 6">
    <name type="scientific">Candidatus Flavonifractor merdipullorum</name>
    <dbReference type="NCBI Taxonomy" id="2838590"/>
    <lineage>
        <taxon>Bacteria</taxon>
        <taxon>Bacillati</taxon>
        <taxon>Bacillota</taxon>
        <taxon>Clostridia</taxon>
        <taxon>Eubacteriales</taxon>
        <taxon>Oscillospiraceae</taxon>
        <taxon>Flavonifractor</taxon>
    </lineage>
</organism>
<comment type="caution">
    <text evidence="5">The sequence shown here is derived from an EMBL/GenBank/DDBJ whole genome shotgun (WGS) entry which is preliminary data.</text>
</comment>
<dbReference type="PANTHER" id="PTHR43343:SF3">
    <property type="entry name" value="PROTEASE DO-LIKE 8, CHLOROPLASTIC"/>
    <property type="match status" value="1"/>
</dbReference>
<dbReference type="PROSITE" id="PS50106">
    <property type="entry name" value="PDZ"/>
    <property type="match status" value="1"/>
</dbReference>
<dbReference type="Pfam" id="PF13365">
    <property type="entry name" value="Trypsin_2"/>
    <property type="match status" value="1"/>
</dbReference>
<dbReference type="Pfam" id="PF13180">
    <property type="entry name" value="PDZ_2"/>
    <property type="match status" value="1"/>
</dbReference>
<reference evidence="5" key="2">
    <citation type="submission" date="2021-04" db="EMBL/GenBank/DDBJ databases">
        <authorList>
            <person name="Gilroy R."/>
        </authorList>
    </citation>
    <scope>NUCLEOTIDE SEQUENCE</scope>
    <source>
        <strain evidence="5">ChiGjej6B6-1540</strain>
    </source>
</reference>
<accession>A0A9D1RW64</accession>
<reference evidence="5" key="1">
    <citation type="journal article" date="2021" name="PeerJ">
        <title>Extensive microbial diversity within the chicken gut microbiome revealed by metagenomics and culture.</title>
        <authorList>
            <person name="Gilroy R."/>
            <person name="Ravi A."/>
            <person name="Getino M."/>
            <person name="Pursley I."/>
            <person name="Horton D.L."/>
            <person name="Alikhan N.F."/>
            <person name="Baker D."/>
            <person name="Gharbi K."/>
            <person name="Hall N."/>
            <person name="Watson M."/>
            <person name="Adriaenssens E.M."/>
            <person name="Foster-Nyarko E."/>
            <person name="Jarju S."/>
            <person name="Secka A."/>
            <person name="Antonio M."/>
            <person name="Oren A."/>
            <person name="Chaudhuri R.R."/>
            <person name="La Ragione R."/>
            <person name="Hildebrand F."/>
            <person name="Pallen M.J."/>
        </authorList>
    </citation>
    <scope>NUCLEOTIDE SEQUENCE</scope>
    <source>
        <strain evidence="5">ChiGjej6B6-1540</strain>
    </source>
</reference>
<evidence type="ECO:0000256" key="2">
    <source>
        <dbReference type="ARBA" id="ARBA00022801"/>
    </source>
</evidence>
<dbReference type="Proteomes" id="UP000824192">
    <property type="component" value="Unassembled WGS sequence"/>
</dbReference>
<dbReference type="GO" id="GO:0004252">
    <property type="term" value="F:serine-type endopeptidase activity"/>
    <property type="evidence" value="ECO:0007669"/>
    <property type="project" value="InterPro"/>
</dbReference>
<evidence type="ECO:0000259" key="4">
    <source>
        <dbReference type="PROSITE" id="PS50106"/>
    </source>
</evidence>
<keyword evidence="2" id="KW-0378">Hydrolase</keyword>
<dbReference type="AlphaFoldDB" id="A0A9D1RW64"/>
<dbReference type="InterPro" id="IPR001940">
    <property type="entry name" value="Peptidase_S1C"/>
</dbReference>
<evidence type="ECO:0000256" key="1">
    <source>
        <dbReference type="ARBA" id="ARBA00022670"/>
    </source>
</evidence>
<dbReference type="PRINTS" id="PR00834">
    <property type="entry name" value="PROTEASES2C"/>
</dbReference>
<evidence type="ECO:0000256" key="3">
    <source>
        <dbReference type="SAM" id="MobiDB-lite"/>
    </source>
</evidence>
<dbReference type="Gene3D" id="2.30.42.10">
    <property type="match status" value="1"/>
</dbReference>
<dbReference type="EMBL" id="DXGA01000210">
    <property type="protein sequence ID" value="HIW94794.1"/>
    <property type="molecule type" value="Genomic_DNA"/>
</dbReference>
<dbReference type="SUPFAM" id="SSF50156">
    <property type="entry name" value="PDZ domain-like"/>
    <property type="match status" value="1"/>
</dbReference>
<feature type="domain" description="PDZ" evidence="4">
    <location>
        <begin position="291"/>
        <end position="373"/>
    </location>
</feature>
<feature type="compositionally biased region" description="Low complexity" evidence="3">
    <location>
        <begin position="387"/>
        <end position="407"/>
    </location>
</feature>
<proteinExistence type="predicted"/>
<dbReference type="Gene3D" id="2.40.10.120">
    <property type="match status" value="1"/>
</dbReference>
<sequence length="424" mass="43937">MGAQPGQPPKPPKKKKKGAAKFVALAVCVALLGGIVGSVGTLAATGKLGGGSTTIYQGTVVPTAVKMANIDGQTTLTLPEIYATNVGSTVGITTELVTTNYWGQPVSEAAAGSGFVISSDGYILTNYHVIDGADSIEVAFINGDSYEAQLVGGDEEQDIAVLKIEATGLTPVVLGDSSTLHVGDQVAAIGNPLGELTYSFTVGYVSALDRNITMSDGEVMNMIQTDTAINSGNSGGPLFNQYGEVVGITSAKLSSSGSSGEATIEGLGFAIPINDIKDMVTSIIEHGYVTGKPSMGTTVATVTQTDAQRYGWPVGVYVNSVEEGSAAEKAGLQQGDIITAIDDTEITQISDLKGALKNYKAGDTATLTLDRNGKTDTVQITFDEAAPESNSNEQVEQESVQQPQQNSGYGYGSSDPFSRFFFGY</sequence>
<dbReference type="GO" id="GO:0006508">
    <property type="term" value="P:proteolysis"/>
    <property type="evidence" value="ECO:0007669"/>
    <property type="project" value="UniProtKB-KW"/>
</dbReference>